<comment type="catalytic activity">
    <reaction evidence="5">
        <text>a 5'-end triphospho-ribonucleoside in mRNA + H2O = a 5'-end phospho-ribonucleoside in mRNA + diphosphate + H(+)</text>
        <dbReference type="Rhea" id="RHEA:78683"/>
        <dbReference type="Rhea" id="RHEA-COMP:15692"/>
        <dbReference type="Rhea" id="RHEA-COMP:17164"/>
        <dbReference type="ChEBI" id="CHEBI:15377"/>
        <dbReference type="ChEBI" id="CHEBI:15378"/>
        <dbReference type="ChEBI" id="CHEBI:33019"/>
        <dbReference type="ChEBI" id="CHEBI:138282"/>
        <dbReference type="ChEBI" id="CHEBI:167618"/>
    </reaction>
    <physiologicalReaction direction="left-to-right" evidence="5">
        <dbReference type="Rhea" id="RHEA:78684"/>
    </physiologicalReaction>
</comment>
<dbReference type="PANTHER" id="PTHR12395:SF9">
    <property type="entry name" value="DECAPPING AND EXORIBONUCLEASE PROTEIN"/>
    <property type="match status" value="1"/>
</dbReference>
<dbReference type="GO" id="GO:0110155">
    <property type="term" value="P:NAD-cap decapping"/>
    <property type="evidence" value="ECO:0007669"/>
    <property type="project" value="TreeGrafter"/>
</dbReference>
<comment type="catalytic activity">
    <reaction evidence="4">
        <text>a 5'-end (N(7)-methyl 5'-triphosphoguanosine)-ribonucleoside-ribonucleotide in mRNA + H2O = a (N(7)-methyl 5'-triphosphoguanosine)-nucleoside + a 5'-end phospho-ribonucleoside in mRNA + H(+)</text>
        <dbReference type="Rhea" id="RHEA:66928"/>
        <dbReference type="Rhea" id="RHEA-COMP:15692"/>
        <dbReference type="Rhea" id="RHEA-COMP:17313"/>
        <dbReference type="ChEBI" id="CHEBI:15377"/>
        <dbReference type="ChEBI" id="CHEBI:15378"/>
        <dbReference type="ChEBI" id="CHEBI:138282"/>
        <dbReference type="ChEBI" id="CHEBI:172876"/>
        <dbReference type="ChEBI" id="CHEBI:172877"/>
    </reaction>
    <physiologicalReaction direction="left-to-right" evidence="4">
        <dbReference type="Rhea" id="RHEA:66929"/>
    </physiologicalReaction>
</comment>
<evidence type="ECO:0000256" key="1">
    <source>
        <dbReference type="ARBA" id="ARBA00001968"/>
    </source>
</evidence>
<dbReference type="Pfam" id="PF08652">
    <property type="entry name" value="RAI1"/>
    <property type="match status" value="1"/>
</dbReference>
<keyword evidence="7" id="KW-0378">Hydrolase</keyword>
<dbReference type="InterPro" id="IPR013961">
    <property type="entry name" value="RAI1"/>
</dbReference>
<keyword evidence="7" id="KW-0479">Metal-binding</keyword>
<gene>
    <name evidence="9" type="ORF">GNLVRS02_ARAD1B21890g</name>
</gene>
<dbReference type="PhylomeDB" id="A0A060TD59"/>
<protein>
    <recommendedName>
        <fullName evidence="7">Decapping nuclease</fullName>
        <ecNumber evidence="7">3.6.1.-</ecNumber>
    </recommendedName>
</protein>
<dbReference type="GO" id="GO:0003723">
    <property type="term" value="F:RNA binding"/>
    <property type="evidence" value="ECO:0007669"/>
    <property type="project" value="UniProtKB-KW"/>
</dbReference>
<keyword evidence="7" id="KW-0539">Nucleus</keyword>
<dbReference type="GO" id="GO:0004518">
    <property type="term" value="F:nuclease activity"/>
    <property type="evidence" value="ECO:0007669"/>
    <property type="project" value="UniProtKB-KW"/>
</dbReference>
<dbReference type="GO" id="GO:0000166">
    <property type="term" value="F:nucleotide binding"/>
    <property type="evidence" value="ECO:0007669"/>
    <property type="project" value="UniProtKB-KW"/>
</dbReference>
<dbReference type="InterPro" id="IPR039039">
    <property type="entry name" value="RAI1-like_fam"/>
</dbReference>
<keyword evidence="3 7" id="KW-0540">Nuclease</keyword>
<dbReference type="AlphaFoldDB" id="A0A060TD59"/>
<dbReference type="EMBL" id="HG937692">
    <property type="protein sequence ID" value="CDP36827.1"/>
    <property type="molecule type" value="Genomic_DNA"/>
</dbReference>
<feature type="domain" description="RAI1-like" evidence="8">
    <location>
        <begin position="17"/>
        <end position="358"/>
    </location>
</feature>
<comment type="subcellular location">
    <subcellularLocation>
        <location evidence="7">Nucleus</location>
    </subcellularLocation>
</comment>
<proteinExistence type="inferred from homology"/>
<evidence type="ECO:0000256" key="4">
    <source>
        <dbReference type="ARBA" id="ARBA00044676"/>
    </source>
</evidence>
<dbReference type="GO" id="GO:0034353">
    <property type="term" value="F:mRNA 5'-diphosphatase activity"/>
    <property type="evidence" value="ECO:0007669"/>
    <property type="project" value="TreeGrafter"/>
</dbReference>
<comment type="catalytic activity">
    <reaction evidence="6">
        <text>a 5'-end NAD(+)-phospho-ribonucleoside in mRNA + H2O = a 5'-end phospho-ribonucleoside in mRNA + NAD(+) + H(+)</text>
        <dbReference type="Rhea" id="RHEA:60880"/>
        <dbReference type="Rhea" id="RHEA-COMP:15692"/>
        <dbReference type="Rhea" id="RHEA-COMP:15698"/>
        <dbReference type="ChEBI" id="CHEBI:15377"/>
        <dbReference type="ChEBI" id="CHEBI:15378"/>
        <dbReference type="ChEBI" id="CHEBI:57540"/>
        <dbReference type="ChEBI" id="CHEBI:138282"/>
        <dbReference type="ChEBI" id="CHEBI:144029"/>
    </reaction>
    <physiologicalReaction direction="left-to-right" evidence="6">
        <dbReference type="Rhea" id="RHEA:60881"/>
    </physiologicalReaction>
</comment>
<evidence type="ECO:0000259" key="8">
    <source>
        <dbReference type="Pfam" id="PF08652"/>
    </source>
</evidence>
<dbReference type="GO" id="GO:0000956">
    <property type="term" value="P:nuclear-transcribed mRNA catabolic process"/>
    <property type="evidence" value="ECO:0007669"/>
    <property type="project" value="TreeGrafter"/>
</dbReference>
<dbReference type="PANTHER" id="PTHR12395">
    <property type="entry name" value="DOM-3 RELATED"/>
    <property type="match status" value="1"/>
</dbReference>
<dbReference type="EC" id="3.6.1.-" evidence="7"/>
<evidence type="ECO:0000313" key="9">
    <source>
        <dbReference type="EMBL" id="CDP36827.1"/>
    </source>
</evidence>
<keyword evidence="7" id="KW-0547">Nucleotide-binding</keyword>
<dbReference type="GO" id="GO:0005829">
    <property type="term" value="C:cytosol"/>
    <property type="evidence" value="ECO:0007669"/>
    <property type="project" value="TreeGrafter"/>
</dbReference>
<accession>A0A060TD59</accession>
<keyword evidence="7" id="KW-0694">RNA-binding</keyword>
<evidence type="ECO:0000256" key="5">
    <source>
        <dbReference type="ARBA" id="ARBA00044692"/>
    </source>
</evidence>
<comment type="function">
    <text evidence="7">Decapping enzyme for NAD-capped RNAs: specifically hydrolyzes the nicotinamide adenine dinucleotide (NAD) cap from a subset of RNAs by removing the entire NAD moiety from the 5'-end of an NAD-capped RNA.</text>
</comment>
<comment type="cofactor">
    <cofactor evidence="1 7">
        <name>a divalent metal cation</name>
        <dbReference type="ChEBI" id="CHEBI:60240"/>
    </cofactor>
</comment>
<evidence type="ECO:0000256" key="2">
    <source>
        <dbReference type="ARBA" id="ARBA00006562"/>
    </source>
</evidence>
<comment type="similarity">
    <text evidence="2 7">Belongs to the DXO/Dom3Z family.</text>
</comment>
<organism evidence="9">
    <name type="scientific">Blastobotrys adeninivorans</name>
    <name type="common">Yeast</name>
    <name type="synonym">Arxula adeninivorans</name>
    <dbReference type="NCBI Taxonomy" id="409370"/>
    <lineage>
        <taxon>Eukaryota</taxon>
        <taxon>Fungi</taxon>
        <taxon>Dikarya</taxon>
        <taxon>Ascomycota</taxon>
        <taxon>Saccharomycotina</taxon>
        <taxon>Dipodascomycetes</taxon>
        <taxon>Dipodascales</taxon>
        <taxon>Trichomonascaceae</taxon>
        <taxon>Blastobotrys</taxon>
    </lineage>
</organism>
<reference evidence="9" key="1">
    <citation type="submission" date="2014-02" db="EMBL/GenBank/DDBJ databases">
        <authorList>
            <person name="Genoscope - CEA"/>
        </authorList>
    </citation>
    <scope>NUCLEOTIDE SEQUENCE</scope>
    <source>
        <strain evidence="9">LS3</strain>
    </source>
</reference>
<dbReference type="GO" id="GO:0046872">
    <property type="term" value="F:metal ion binding"/>
    <property type="evidence" value="ECO:0007669"/>
    <property type="project" value="UniProtKB-KW"/>
</dbReference>
<sequence length="385" mass="45053">MSASTLPLNKRIKASLRQPKEICSFSIDENYETQLDNRCLSYFYLPEAFLDYNIDLSAGFSDFTEKDESIDVHLNHMLKALLHYEQENDTKVKVDMITFRGIMTKILCLSYSKNEDLDLNIVRFDNQLFMEEDHDLLMSRKRPMGPRDKMMSYWGYKFEAVSTLRKPWSETTRDEIENRSKVPVNNIEQYLSIVRTGIGSVRLLLGAEVDCVKDYKPEAPKDPLPHYMELKTSSVIYDEKEARKFERKLFKTWAQSFLLGVRHIVYGFRDQNGKLESIEHFKTEQLPILVRDSSYTHKNAKWNGNDSIAFYGAVIEWIKETIGTTGDDFGTAWRLQFRAGDQQIHLYPLEGPENEKVLRSLLLPEFVEWRKQRRAQEQENKPADA</sequence>
<evidence type="ECO:0000256" key="6">
    <source>
        <dbReference type="ARBA" id="ARBA00048124"/>
    </source>
</evidence>
<evidence type="ECO:0000256" key="3">
    <source>
        <dbReference type="ARBA" id="ARBA00022722"/>
    </source>
</evidence>
<reference evidence="9" key="2">
    <citation type="submission" date="2014-06" db="EMBL/GenBank/DDBJ databases">
        <title>The complete genome of Blastobotrys (Arxula) adeninivorans LS3 - a yeast of biotechnological interest.</title>
        <authorList>
            <person name="Kunze G."/>
            <person name="Gaillardin C."/>
            <person name="Czernicka M."/>
            <person name="Durrens P."/>
            <person name="Martin T."/>
            <person name="Boer E."/>
            <person name="Gabaldon T."/>
            <person name="Cruz J."/>
            <person name="Talla E."/>
            <person name="Marck C."/>
            <person name="Goffeau A."/>
            <person name="Barbe V."/>
            <person name="Baret P."/>
            <person name="Baronian K."/>
            <person name="Beier S."/>
            <person name="Bleykasten C."/>
            <person name="Bode R."/>
            <person name="Casaregola S."/>
            <person name="Despons L."/>
            <person name="Fairhead C."/>
            <person name="Giersberg M."/>
            <person name="Gierski P."/>
            <person name="Hahnel U."/>
            <person name="Hartmann A."/>
            <person name="Jankowska D."/>
            <person name="Jubin C."/>
            <person name="Jung P."/>
            <person name="Lafontaine I."/>
            <person name="Leh-Louis V."/>
            <person name="Lemaire M."/>
            <person name="Marcet-Houben M."/>
            <person name="Mascher M."/>
            <person name="Morel G."/>
            <person name="Richard G.-F."/>
            <person name="Riechen J."/>
            <person name="Sacerdot C."/>
            <person name="Sarkar A."/>
            <person name="Savel G."/>
            <person name="Schacherer J."/>
            <person name="Sherman D."/>
            <person name="Straub M.-L."/>
            <person name="Stein N."/>
            <person name="Thierry A."/>
            <person name="Trautwein-Schult A."/>
            <person name="Westhof E."/>
            <person name="Worch S."/>
            <person name="Dujon B."/>
            <person name="Souciet J.-L."/>
            <person name="Wincker P."/>
            <person name="Scholz U."/>
            <person name="Neuveglise N."/>
        </authorList>
    </citation>
    <scope>NUCLEOTIDE SEQUENCE</scope>
    <source>
        <strain evidence="9">LS3</strain>
    </source>
</reference>
<name>A0A060TD59_BLAAD</name>
<evidence type="ECO:0000256" key="7">
    <source>
        <dbReference type="RuleBase" id="RU367113"/>
    </source>
</evidence>
<dbReference type="GO" id="GO:0005634">
    <property type="term" value="C:nucleus"/>
    <property type="evidence" value="ECO:0007669"/>
    <property type="project" value="UniProtKB-SubCell"/>
</dbReference>